<dbReference type="Proteomes" id="UP000050545">
    <property type="component" value="Unassembled WGS sequence"/>
</dbReference>
<reference evidence="2 3" key="1">
    <citation type="submission" date="2015-09" db="EMBL/GenBank/DDBJ databases">
        <title>Genome announcement of multiple Pseudomonas syringae strains.</title>
        <authorList>
            <person name="Thakur S."/>
            <person name="Wang P.W."/>
            <person name="Gong Y."/>
            <person name="Weir B.S."/>
            <person name="Guttman D.S."/>
        </authorList>
    </citation>
    <scope>NUCLEOTIDE SEQUENCE [LARGE SCALE GENOMIC DNA]</scope>
    <source>
        <strain evidence="2 3">ICMP9623</strain>
    </source>
</reference>
<feature type="signal peptide" evidence="1">
    <location>
        <begin position="1"/>
        <end position="24"/>
    </location>
</feature>
<name>A0AB34U0M2_PSEA0</name>
<dbReference type="Gene3D" id="2.40.128.140">
    <property type="entry name" value="Outer membrane protein"/>
    <property type="match status" value="1"/>
</dbReference>
<comment type="caution">
    <text evidence="2">The sequence shown here is derived from an EMBL/GenBank/DDBJ whole genome shotgun (WGS) entry which is preliminary data.</text>
</comment>
<feature type="chain" id="PRO_5044199464" evidence="1">
    <location>
        <begin position="25"/>
        <end position="350"/>
    </location>
</feature>
<accession>A0AB34U0M2</accession>
<evidence type="ECO:0000313" key="3">
    <source>
        <dbReference type="Proteomes" id="UP000050545"/>
    </source>
</evidence>
<dbReference type="Pfam" id="PF09982">
    <property type="entry name" value="LpxR"/>
    <property type="match status" value="1"/>
</dbReference>
<dbReference type="InterPro" id="IPR018707">
    <property type="entry name" value="LpxR"/>
</dbReference>
<proteinExistence type="predicted"/>
<dbReference type="AlphaFoldDB" id="A0AB34U0M2"/>
<dbReference type="EMBL" id="LJQN01000149">
    <property type="protein sequence ID" value="KPX51062.1"/>
    <property type="molecule type" value="Genomic_DNA"/>
</dbReference>
<evidence type="ECO:0000313" key="2">
    <source>
        <dbReference type="EMBL" id="KPX51062.1"/>
    </source>
</evidence>
<sequence>MVASPAWKRWIALGAMLCGGPALADEGCDRKGVAAESTVNLRVDNDMFGGLGQDQGYSNGFLLTLVSPNLIHRADDPCLPDIARRLNHAFSGLQPGGFDELNMTMGVGQMMYTPTDRVPRELIADDRPYAGALMFSVGYNARKGDHLRTSQLRLGIVGPAAKAGEVQDWWHGVIGVDRFNGWDNQLHNEPVVQFIHERRNRFAPMQSSGPWRWDAIAHWGGSLGNFATYANTGMELRFGYLLPDDFGTAPLRPAGENTSPIRTSATQGWRGHLFVAADARWVLRDITLDGNTFRSSHSVDKRPFVADIGYGIAFTHGHWRFAFARYHRTREFEGQHERPTFGSFTIGRRF</sequence>
<protein>
    <submittedName>
        <fullName evidence="2">Outer membrane protein</fullName>
    </submittedName>
</protein>
<keyword evidence="1" id="KW-0732">Signal</keyword>
<evidence type="ECO:0000256" key="1">
    <source>
        <dbReference type="SAM" id="SignalP"/>
    </source>
</evidence>
<organism evidence="2 3">
    <name type="scientific">Pseudomonas amygdali pv. hibisci</name>
    <dbReference type="NCBI Taxonomy" id="251723"/>
    <lineage>
        <taxon>Bacteria</taxon>
        <taxon>Pseudomonadati</taxon>
        <taxon>Pseudomonadota</taxon>
        <taxon>Gammaproteobacteria</taxon>
        <taxon>Pseudomonadales</taxon>
        <taxon>Pseudomonadaceae</taxon>
        <taxon>Pseudomonas</taxon>
        <taxon>Pseudomonas amygdali</taxon>
    </lineage>
</organism>
<dbReference type="InterPro" id="IPR037107">
    <property type="entry name" value="Put_OMP_sf"/>
</dbReference>
<gene>
    <name evidence="2" type="ORF">ALO67_02324</name>
</gene>